<feature type="transmembrane region" description="Helical" evidence="1">
    <location>
        <begin position="92"/>
        <end position="114"/>
    </location>
</feature>
<sequence length="223" mass="24977">MDYWAVLEKTLITWVVLLFLRALVILLCAWLFNIRVAEALIGAGPTVLSFRKLRICLLPISFKIRVWHTQEGYSADYALDSRPLWQQLLLRFADVLALLLVSFALLQGAAFAALESGLYQPFLAAWSPLTDAQALMQTYVVFAIAEPLTAVVGLVAAKLAALAAISNVLTDLIIKLDRFSEKRPAWRPASEKVMLSIWLSVRLLLLLWGMALVVFIYKLVFQA</sequence>
<name>A0A6S5RR19_9GAMM</name>
<reference evidence="2 3" key="1">
    <citation type="submission" date="2019-12" db="EMBL/GenBank/DDBJ databases">
        <title>complete genome sequences of Pseudomonas otitidis str. WP8-S17-CRE-03 isolated from wastewater treatment plant effluent.</title>
        <authorList>
            <person name="Sekizuka T."/>
            <person name="Itokawa K."/>
            <person name="Yatsu K."/>
            <person name="Inamine Y."/>
            <person name="Kuroda M."/>
        </authorList>
    </citation>
    <scope>NUCLEOTIDE SEQUENCE [LARGE SCALE GENOMIC DNA]</scope>
    <source>
        <strain evidence="2 3">WP8-S17-CRE-03</strain>
    </source>
</reference>
<evidence type="ECO:0000313" key="2">
    <source>
        <dbReference type="EMBL" id="BBT16727.1"/>
    </source>
</evidence>
<keyword evidence="1" id="KW-0812">Transmembrane</keyword>
<dbReference type="RefSeq" id="WP_182852828.1">
    <property type="nucleotide sequence ID" value="NZ_AP022213.1"/>
</dbReference>
<gene>
    <name evidence="2" type="ORF">WP8S17C03_27760</name>
</gene>
<evidence type="ECO:0000313" key="3">
    <source>
        <dbReference type="Proteomes" id="UP000515591"/>
    </source>
</evidence>
<evidence type="ECO:0000256" key="1">
    <source>
        <dbReference type="SAM" id="Phobius"/>
    </source>
</evidence>
<keyword evidence="1" id="KW-1133">Transmembrane helix</keyword>
<accession>A0A6S5RR19</accession>
<dbReference type="Proteomes" id="UP000515591">
    <property type="component" value="Chromosome"/>
</dbReference>
<feature type="transmembrane region" description="Helical" evidence="1">
    <location>
        <begin position="195"/>
        <end position="217"/>
    </location>
</feature>
<protein>
    <submittedName>
        <fullName evidence="2">Uncharacterized protein</fullName>
    </submittedName>
</protein>
<feature type="transmembrane region" description="Helical" evidence="1">
    <location>
        <begin position="12"/>
        <end position="32"/>
    </location>
</feature>
<dbReference type="AlphaFoldDB" id="A0A6S5RR19"/>
<keyword evidence="1" id="KW-0472">Membrane</keyword>
<proteinExistence type="predicted"/>
<organism evidence="2 3">
    <name type="scientific">Metapseudomonas otitidis</name>
    <dbReference type="NCBI Taxonomy" id="319939"/>
    <lineage>
        <taxon>Bacteria</taxon>
        <taxon>Pseudomonadati</taxon>
        <taxon>Pseudomonadota</taxon>
        <taxon>Gammaproteobacteria</taxon>
        <taxon>Pseudomonadales</taxon>
        <taxon>Pseudomonadaceae</taxon>
        <taxon>Metapseudomonas</taxon>
    </lineage>
</organism>
<dbReference type="EMBL" id="AP022213">
    <property type="protein sequence ID" value="BBT16727.1"/>
    <property type="molecule type" value="Genomic_DNA"/>
</dbReference>